<sequence length="122" mass="14122">MTYSGNPSTSERDTVRFLIGDIIAPELLTDEEIEWCLFEEVNIYLAGALCCESIASRLAQEIDKSVGDISVQLSQKYAHYIERGQWLRYRASKKHPGAVYYTNPPDEEHYFSYGQFDNNRTW</sequence>
<gene>
    <name evidence="1" type="ORF">UFOVP238_55</name>
</gene>
<protein>
    <submittedName>
        <fullName evidence="1">Uncharacterized protein</fullName>
    </submittedName>
</protein>
<accession>A0A6J7WUT2</accession>
<dbReference type="EMBL" id="LR798283">
    <property type="protein sequence ID" value="CAB5220442.1"/>
    <property type="molecule type" value="Genomic_DNA"/>
</dbReference>
<proteinExistence type="predicted"/>
<organism evidence="1">
    <name type="scientific">uncultured Caudovirales phage</name>
    <dbReference type="NCBI Taxonomy" id="2100421"/>
    <lineage>
        <taxon>Viruses</taxon>
        <taxon>Duplodnaviria</taxon>
        <taxon>Heunggongvirae</taxon>
        <taxon>Uroviricota</taxon>
        <taxon>Caudoviricetes</taxon>
        <taxon>Peduoviridae</taxon>
        <taxon>Maltschvirus</taxon>
        <taxon>Maltschvirus maltsch</taxon>
    </lineage>
</organism>
<reference evidence="1" key="1">
    <citation type="submission" date="2020-05" db="EMBL/GenBank/DDBJ databases">
        <authorList>
            <person name="Chiriac C."/>
            <person name="Salcher M."/>
            <person name="Ghai R."/>
            <person name="Kavagutti S V."/>
        </authorList>
    </citation>
    <scope>NUCLEOTIDE SEQUENCE</scope>
</reference>
<name>A0A6J7WUT2_9CAUD</name>
<evidence type="ECO:0000313" key="1">
    <source>
        <dbReference type="EMBL" id="CAB5220442.1"/>
    </source>
</evidence>